<dbReference type="PANTHER" id="PTHR30055:SF146">
    <property type="entry name" value="HTH-TYPE TRANSCRIPTIONAL DUAL REGULATOR CECR"/>
    <property type="match status" value="1"/>
</dbReference>
<organism evidence="8 9">
    <name type="scientific">Arsenicicoccus cauae</name>
    <dbReference type="NCBI Taxonomy" id="2663847"/>
    <lineage>
        <taxon>Bacteria</taxon>
        <taxon>Bacillati</taxon>
        <taxon>Actinomycetota</taxon>
        <taxon>Actinomycetes</taxon>
        <taxon>Micrococcales</taxon>
        <taxon>Intrasporangiaceae</taxon>
        <taxon>Arsenicicoccus</taxon>
    </lineage>
</organism>
<keyword evidence="3 5" id="KW-0238">DNA-binding</keyword>
<dbReference type="GO" id="GO:0003700">
    <property type="term" value="F:DNA-binding transcription factor activity"/>
    <property type="evidence" value="ECO:0007669"/>
    <property type="project" value="TreeGrafter"/>
</dbReference>
<reference evidence="8 9" key="1">
    <citation type="submission" date="2019-11" db="EMBL/GenBank/DDBJ databases">
        <title>Whole genome sequencing identifies a novel species of the genus Arsenicicoccus isolated from human blood.</title>
        <authorList>
            <person name="Jeong J.H."/>
            <person name="Kweon O.J."/>
            <person name="Kim H.R."/>
            <person name="Kim T.-H."/>
            <person name="Ha S.-M."/>
            <person name="Lee M.-K."/>
        </authorList>
    </citation>
    <scope>NUCLEOTIDE SEQUENCE [LARGE SCALE GENOMIC DNA]</scope>
    <source>
        <strain evidence="8 9">MKL-02</strain>
    </source>
</reference>
<proteinExistence type="predicted"/>
<evidence type="ECO:0000256" key="3">
    <source>
        <dbReference type="ARBA" id="ARBA00023125"/>
    </source>
</evidence>
<dbReference type="AlphaFoldDB" id="A0A6I3ICI7"/>
<dbReference type="InterPro" id="IPR050109">
    <property type="entry name" value="HTH-type_TetR-like_transc_reg"/>
</dbReference>
<dbReference type="Pfam" id="PF13977">
    <property type="entry name" value="TetR_C_6"/>
    <property type="match status" value="1"/>
</dbReference>
<keyword evidence="1" id="KW-0678">Repressor</keyword>
<evidence type="ECO:0000256" key="5">
    <source>
        <dbReference type="PROSITE-ProRule" id="PRU00335"/>
    </source>
</evidence>
<keyword evidence="4" id="KW-0804">Transcription</keyword>
<dbReference type="InterPro" id="IPR009057">
    <property type="entry name" value="Homeodomain-like_sf"/>
</dbReference>
<evidence type="ECO:0000256" key="1">
    <source>
        <dbReference type="ARBA" id="ARBA00022491"/>
    </source>
</evidence>
<evidence type="ECO:0000259" key="7">
    <source>
        <dbReference type="PROSITE" id="PS50977"/>
    </source>
</evidence>
<evidence type="ECO:0000313" key="9">
    <source>
        <dbReference type="Proteomes" id="UP000431092"/>
    </source>
</evidence>
<dbReference type="RefSeq" id="WP_154592974.1">
    <property type="nucleotide sequence ID" value="NZ_WLVL01000023.1"/>
</dbReference>
<comment type="caution">
    <text evidence="8">The sequence shown here is derived from an EMBL/GenBank/DDBJ whole genome shotgun (WGS) entry which is preliminary data.</text>
</comment>
<gene>
    <name evidence="8" type="ORF">GGG17_06650</name>
</gene>
<dbReference type="PRINTS" id="PR00455">
    <property type="entry name" value="HTHTETR"/>
</dbReference>
<evidence type="ECO:0000256" key="2">
    <source>
        <dbReference type="ARBA" id="ARBA00023015"/>
    </source>
</evidence>
<dbReference type="InterPro" id="IPR036271">
    <property type="entry name" value="Tet_transcr_reg_TetR-rel_C_sf"/>
</dbReference>
<evidence type="ECO:0000256" key="6">
    <source>
        <dbReference type="SAM" id="MobiDB-lite"/>
    </source>
</evidence>
<name>A0A6I3ICI7_9MICO</name>
<dbReference type="InterPro" id="IPR001647">
    <property type="entry name" value="HTH_TetR"/>
</dbReference>
<feature type="domain" description="HTH tetR-type" evidence="7">
    <location>
        <begin position="21"/>
        <end position="81"/>
    </location>
</feature>
<dbReference type="PANTHER" id="PTHR30055">
    <property type="entry name" value="HTH-TYPE TRANSCRIPTIONAL REGULATOR RUTR"/>
    <property type="match status" value="1"/>
</dbReference>
<dbReference type="EMBL" id="WLVL01000023">
    <property type="protein sequence ID" value="MTB71652.1"/>
    <property type="molecule type" value="Genomic_DNA"/>
</dbReference>
<dbReference type="PROSITE" id="PS50977">
    <property type="entry name" value="HTH_TETR_2"/>
    <property type="match status" value="1"/>
</dbReference>
<dbReference type="Pfam" id="PF00440">
    <property type="entry name" value="TetR_N"/>
    <property type="match status" value="1"/>
</dbReference>
<accession>A0A6I3ICI7</accession>
<dbReference type="GO" id="GO:0000976">
    <property type="term" value="F:transcription cis-regulatory region binding"/>
    <property type="evidence" value="ECO:0007669"/>
    <property type="project" value="TreeGrafter"/>
</dbReference>
<evidence type="ECO:0000313" key="8">
    <source>
        <dbReference type="EMBL" id="MTB71652.1"/>
    </source>
</evidence>
<feature type="DNA-binding region" description="H-T-H motif" evidence="5">
    <location>
        <begin position="44"/>
        <end position="63"/>
    </location>
</feature>
<evidence type="ECO:0000256" key="4">
    <source>
        <dbReference type="ARBA" id="ARBA00023163"/>
    </source>
</evidence>
<dbReference type="Proteomes" id="UP000431092">
    <property type="component" value="Unassembled WGS sequence"/>
</dbReference>
<keyword evidence="9" id="KW-1185">Reference proteome</keyword>
<dbReference type="InterPro" id="IPR039538">
    <property type="entry name" value="BetI_C"/>
</dbReference>
<dbReference type="SUPFAM" id="SSF46689">
    <property type="entry name" value="Homeodomain-like"/>
    <property type="match status" value="1"/>
</dbReference>
<keyword evidence="2" id="KW-0805">Transcription regulation</keyword>
<feature type="region of interest" description="Disordered" evidence="6">
    <location>
        <begin position="1"/>
        <end position="22"/>
    </location>
</feature>
<sequence>MSTDATRVRRGPGRPRGSDGAATRARIVAASLELFARQGFRATALAQIAKGADLSPTALTHHFPHKEALLTEVLALRDQRDRDDLIALEPCAPEGWRALERLGRLVLLNSTRPQLVRLYVTVSSEALDADHPAHDWAQRHYAEARQAIVDDLAFGVRAGTVAPETPTEQVASSSLAMMDGLQTQWLLSGGTLDMASAFATYVQTLRQAYGRPPDSSPDATGSS</sequence>
<dbReference type="SUPFAM" id="SSF48498">
    <property type="entry name" value="Tetracyclin repressor-like, C-terminal domain"/>
    <property type="match status" value="1"/>
</dbReference>
<protein>
    <submittedName>
        <fullName evidence="8">TetR family transcriptional regulator</fullName>
    </submittedName>
</protein>
<dbReference type="Gene3D" id="1.10.357.10">
    <property type="entry name" value="Tetracycline Repressor, domain 2"/>
    <property type="match status" value="1"/>
</dbReference>